<accession>A0AA38ZBS0</accession>
<dbReference type="Pfam" id="PF02042">
    <property type="entry name" value="RWP-RK"/>
    <property type="match status" value="1"/>
</dbReference>
<keyword evidence="3" id="KW-0804">Transcription</keyword>
<keyword evidence="4" id="KW-0539">Nucleus</keyword>
<evidence type="ECO:0000259" key="5">
    <source>
        <dbReference type="PROSITE" id="PS51519"/>
    </source>
</evidence>
<dbReference type="GO" id="GO:0003677">
    <property type="term" value="F:DNA binding"/>
    <property type="evidence" value="ECO:0007669"/>
    <property type="project" value="UniProtKB-KW"/>
</dbReference>
<sequence>MMSKSSQGSDKSLSFDDVSNCFSLPISEAANALGVCTSVLKKICRENGLERWPYRKFQSGTSVEEIKKHAARERNKELAQLSKVDVQGNDALTSSAVSAAFGSQPQNDTKSSLWQMSKLHGAIPPHMLQQQGSRNIQNGRPQNLPNASLSKGIAASLDEFKHGFPTSGLSTASNKWWGSSSPDGYEGTTIGDGVEIDEGDKKQSERLADNGANLLVMDGEKAENEKEEGTIGPQGTGLLTAVRKTAVEEGRKILKIGVGRDHGVLKAGKKERRLLLQIFGSSLPSQWINGSS</sequence>
<dbReference type="PANTHER" id="PTHR48460">
    <property type="entry name" value="RWP-RK DOMAIN-CONTAINING PROTEIN"/>
    <property type="match status" value="1"/>
</dbReference>
<comment type="caution">
    <text evidence="6">The sequence shown here is derived from an EMBL/GenBank/DDBJ whole genome shotgun (WGS) entry which is preliminary data.</text>
</comment>
<dbReference type="EMBL" id="JARBHA010000012">
    <property type="protein sequence ID" value="KAJ9685954.1"/>
    <property type="molecule type" value="Genomic_DNA"/>
</dbReference>
<evidence type="ECO:0000256" key="1">
    <source>
        <dbReference type="ARBA" id="ARBA00023015"/>
    </source>
</evidence>
<proteinExistence type="predicted"/>
<dbReference type="PANTHER" id="PTHR48460:SF1">
    <property type="entry name" value="RWP-RK DOMAIN-CONTAINING PROTEIN"/>
    <property type="match status" value="1"/>
</dbReference>
<evidence type="ECO:0000256" key="2">
    <source>
        <dbReference type="ARBA" id="ARBA00023125"/>
    </source>
</evidence>
<dbReference type="InterPro" id="IPR003035">
    <property type="entry name" value="RWP-RK_dom"/>
</dbReference>
<dbReference type="Proteomes" id="UP001168098">
    <property type="component" value="Unassembled WGS sequence"/>
</dbReference>
<keyword evidence="1" id="KW-0805">Transcription regulation</keyword>
<feature type="domain" description="RWP-RK" evidence="5">
    <location>
        <begin position="1"/>
        <end position="80"/>
    </location>
</feature>
<evidence type="ECO:0000313" key="7">
    <source>
        <dbReference type="Proteomes" id="UP001168098"/>
    </source>
</evidence>
<keyword evidence="2" id="KW-0238">DNA-binding</keyword>
<dbReference type="AlphaFoldDB" id="A0AA38ZBS0"/>
<name>A0AA38ZBS0_VITRO</name>
<reference evidence="6 7" key="1">
    <citation type="journal article" date="2023" name="BMC Biotechnol.">
        <title>Vitis rotundifolia cv Carlos genome sequencing.</title>
        <authorList>
            <person name="Huff M."/>
            <person name="Hulse-Kemp A."/>
            <person name="Scheffler B."/>
            <person name="Youngblood R."/>
            <person name="Simpson S."/>
            <person name="Babiker E."/>
            <person name="Staton M."/>
        </authorList>
    </citation>
    <scope>NUCLEOTIDE SEQUENCE [LARGE SCALE GENOMIC DNA]</scope>
    <source>
        <tissue evidence="6">Leaf</tissue>
    </source>
</reference>
<gene>
    <name evidence="6" type="ORF">PVL29_015034</name>
</gene>
<evidence type="ECO:0000256" key="4">
    <source>
        <dbReference type="ARBA" id="ARBA00023242"/>
    </source>
</evidence>
<keyword evidence="7" id="KW-1185">Reference proteome</keyword>
<protein>
    <recommendedName>
        <fullName evidence="5">RWP-RK domain-containing protein</fullName>
    </recommendedName>
</protein>
<organism evidence="6 7">
    <name type="scientific">Vitis rotundifolia</name>
    <name type="common">Muscadine grape</name>
    <dbReference type="NCBI Taxonomy" id="103349"/>
    <lineage>
        <taxon>Eukaryota</taxon>
        <taxon>Viridiplantae</taxon>
        <taxon>Streptophyta</taxon>
        <taxon>Embryophyta</taxon>
        <taxon>Tracheophyta</taxon>
        <taxon>Spermatophyta</taxon>
        <taxon>Magnoliopsida</taxon>
        <taxon>eudicotyledons</taxon>
        <taxon>Gunneridae</taxon>
        <taxon>Pentapetalae</taxon>
        <taxon>rosids</taxon>
        <taxon>Vitales</taxon>
        <taxon>Vitaceae</taxon>
        <taxon>Viteae</taxon>
        <taxon>Vitis</taxon>
    </lineage>
</organism>
<dbReference type="PROSITE" id="PS51519">
    <property type="entry name" value="RWP_RK"/>
    <property type="match status" value="1"/>
</dbReference>
<evidence type="ECO:0000256" key="3">
    <source>
        <dbReference type="ARBA" id="ARBA00023163"/>
    </source>
</evidence>
<evidence type="ECO:0000313" key="6">
    <source>
        <dbReference type="EMBL" id="KAJ9685954.1"/>
    </source>
</evidence>